<evidence type="ECO:0000313" key="2">
    <source>
        <dbReference type="EMBL" id="ESO08290.1"/>
    </source>
</evidence>
<dbReference type="RefSeq" id="XP_009013612.1">
    <property type="nucleotide sequence ID" value="XM_009015364.1"/>
</dbReference>
<proteinExistence type="predicted"/>
<accession>T1FLL8</accession>
<evidence type="ECO:0000313" key="3">
    <source>
        <dbReference type="EnsemblMetazoa" id="HelroP184622"/>
    </source>
</evidence>
<dbReference type="Proteomes" id="UP000015101">
    <property type="component" value="Unassembled WGS sequence"/>
</dbReference>
<dbReference type="EMBL" id="AMQM01011068">
    <property type="status" value="NOT_ANNOTATED_CDS"/>
    <property type="molecule type" value="Genomic_DNA"/>
</dbReference>
<dbReference type="EMBL" id="KB096090">
    <property type="protein sequence ID" value="ESO08290.1"/>
    <property type="molecule type" value="Genomic_DNA"/>
</dbReference>
<dbReference type="CTD" id="20209717"/>
<dbReference type="GeneID" id="20209717"/>
<dbReference type="EnsemblMetazoa" id="HelroT184622">
    <property type="protein sequence ID" value="HelroP184622"/>
    <property type="gene ID" value="HelroG184622"/>
</dbReference>
<reference evidence="4" key="1">
    <citation type="submission" date="2012-12" db="EMBL/GenBank/DDBJ databases">
        <authorList>
            <person name="Hellsten U."/>
            <person name="Grimwood J."/>
            <person name="Chapman J.A."/>
            <person name="Shapiro H."/>
            <person name="Aerts A."/>
            <person name="Otillar R.P."/>
            <person name="Terry A.Y."/>
            <person name="Boore J.L."/>
            <person name="Simakov O."/>
            <person name="Marletaz F."/>
            <person name="Cho S.-J."/>
            <person name="Edsinger-Gonzales E."/>
            <person name="Havlak P."/>
            <person name="Kuo D.-H."/>
            <person name="Larsson T."/>
            <person name="Lv J."/>
            <person name="Arendt D."/>
            <person name="Savage R."/>
            <person name="Osoegawa K."/>
            <person name="de Jong P."/>
            <person name="Lindberg D.R."/>
            <person name="Seaver E.C."/>
            <person name="Weisblat D.A."/>
            <person name="Putnam N.H."/>
            <person name="Grigoriev I.V."/>
            <person name="Rokhsar D.S."/>
        </authorList>
    </citation>
    <scope>NUCLEOTIDE SEQUENCE</scope>
</reference>
<feature type="compositionally biased region" description="Basic and acidic residues" evidence="1">
    <location>
        <begin position="51"/>
        <end position="69"/>
    </location>
</feature>
<dbReference type="InParanoid" id="T1FLL8"/>
<reference evidence="3" key="3">
    <citation type="submission" date="2015-06" db="UniProtKB">
        <authorList>
            <consortium name="EnsemblMetazoa"/>
        </authorList>
    </citation>
    <scope>IDENTIFICATION</scope>
</reference>
<reference evidence="2 4" key="2">
    <citation type="journal article" date="2013" name="Nature">
        <title>Insights into bilaterian evolution from three spiralian genomes.</title>
        <authorList>
            <person name="Simakov O."/>
            <person name="Marletaz F."/>
            <person name="Cho S.J."/>
            <person name="Edsinger-Gonzales E."/>
            <person name="Havlak P."/>
            <person name="Hellsten U."/>
            <person name="Kuo D.H."/>
            <person name="Larsson T."/>
            <person name="Lv J."/>
            <person name="Arendt D."/>
            <person name="Savage R."/>
            <person name="Osoegawa K."/>
            <person name="de Jong P."/>
            <person name="Grimwood J."/>
            <person name="Chapman J.A."/>
            <person name="Shapiro H."/>
            <person name="Aerts A."/>
            <person name="Otillar R.P."/>
            <person name="Terry A.Y."/>
            <person name="Boore J.L."/>
            <person name="Grigoriev I.V."/>
            <person name="Lindberg D.R."/>
            <person name="Seaver E.C."/>
            <person name="Weisblat D.A."/>
            <person name="Putnam N.H."/>
            <person name="Rokhsar D.S."/>
        </authorList>
    </citation>
    <scope>NUCLEOTIDE SEQUENCE</scope>
</reference>
<keyword evidence="4" id="KW-1185">Reference proteome</keyword>
<evidence type="ECO:0000256" key="1">
    <source>
        <dbReference type="SAM" id="MobiDB-lite"/>
    </source>
</evidence>
<sequence length="116" mass="13460">MSRNGRAGYCTTIEDTQGVHPRKLKLIKQKVSQDTKDDLNSEDEEQQRVSQDTKADLSSKDEEHFNTEEEKQDSDSGSQDSDALKEEETVWRDDMAFLHHLITCYRQFKKTGCFLK</sequence>
<organism evidence="3 4">
    <name type="scientific">Helobdella robusta</name>
    <name type="common">Californian leech</name>
    <dbReference type="NCBI Taxonomy" id="6412"/>
    <lineage>
        <taxon>Eukaryota</taxon>
        <taxon>Metazoa</taxon>
        <taxon>Spiralia</taxon>
        <taxon>Lophotrochozoa</taxon>
        <taxon>Annelida</taxon>
        <taxon>Clitellata</taxon>
        <taxon>Hirudinea</taxon>
        <taxon>Rhynchobdellida</taxon>
        <taxon>Glossiphoniidae</taxon>
        <taxon>Helobdella</taxon>
    </lineage>
</organism>
<evidence type="ECO:0000313" key="4">
    <source>
        <dbReference type="Proteomes" id="UP000015101"/>
    </source>
</evidence>
<name>T1FLL8_HELRO</name>
<gene>
    <name evidence="3" type="primary">20209717</name>
    <name evidence="2" type="ORF">HELRODRAFT_184622</name>
</gene>
<feature type="region of interest" description="Disordered" evidence="1">
    <location>
        <begin position="27"/>
        <end position="87"/>
    </location>
</feature>
<dbReference type="KEGG" id="hro:HELRODRAFT_184622"/>
<dbReference type="AlphaFoldDB" id="T1FLL8"/>
<dbReference type="HOGENOM" id="CLU_2099482_0_0_1"/>
<protein>
    <submittedName>
        <fullName evidence="2 3">Uncharacterized protein</fullName>
    </submittedName>
</protein>